<evidence type="ECO:0000256" key="9">
    <source>
        <dbReference type="ARBA" id="ARBA00023098"/>
    </source>
</evidence>
<dbReference type="KEGG" id="halx:M0R89_15075"/>
<dbReference type="PROSITE" id="PS50146">
    <property type="entry name" value="DAGK"/>
    <property type="match status" value="1"/>
</dbReference>
<sequence>MRLENLRGYCYTHNMDLSATRYTNRTASMTNANTGRIVILNPVSGTGEHTETVRALADEYGYLVKETQADGDAVSYTREAVRNGASVIAAAGGDGTLNEVLQGVDAEDAFDAVTVGVVPVGTGNDFAENIGITDAESAFDALESGERRRIDLGMANDRVFINSCIGGLTAEASGETTPELKNRYGVLAYVLTTLRTLSSFEGLRLDVRVGAGDDGPPDWDGDAVLVMIGNGRRFPTQGRPQANMEDGEFDITIIEDEPTIDLLGDRVVERLLGQESPHISRMKASSLTVSVGNAESATFSLDGEMLATQSLSLTVRPGILQMPVGDAYEPTPE</sequence>
<keyword evidence="4" id="KW-0479">Metal-binding</keyword>
<evidence type="ECO:0000256" key="11">
    <source>
        <dbReference type="ARBA" id="ARBA00023264"/>
    </source>
</evidence>
<keyword evidence="3" id="KW-0808">Transferase</keyword>
<evidence type="ECO:0000256" key="1">
    <source>
        <dbReference type="ARBA" id="ARBA00001946"/>
    </source>
</evidence>
<dbReference type="GO" id="GO:0046872">
    <property type="term" value="F:metal ion binding"/>
    <property type="evidence" value="ECO:0007669"/>
    <property type="project" value="UniProtKB-KW"/>
</dbReference>
<dbReference type="SUPFAM" id="SSF111331">
    <property type="entry name" value="NAD kinase/diacylglycerol kinase-like"/>
    <property type="match status" value="1"/>
</dbReference>
<protein>
    <submittedName>
        <fullName evidence="13">YegS/Rv2252/BmrU family lipid kinase</fullName>
    </submittedName>
</protein>
<evidence type="ECO:0000256" key="8">
    <source>
        <dbReference type="ARBA" id="ARBA00022842"/>
    </source>
</evidence>
<reference evidence="13 14" key="1">
    <citation type="submission" date="2022-04" db="EMBL/GenBank/DDBJ databases">
        <title>Diverse halophilic archaea isolated from saline environments.</title>
        <authorList>
            <person name="Cui H.-L."/>
        </authorList>
    </citation>
    <scope>NUCLEOTIDE SEQUENCE [LARGE SCALE GENOMIC DNA]</scope>
    <source>
        <strain evidence="13 14">XZYJT49</strain>
    </source>
</reference>
<keyword evidence="7" id="KW-0067">ATP-binding</keyword>
<accession>A0A8U0HS09</accession>
<dbReference type="Gene3D" id="2.60.200.40">
    <property type="match status" value="1"/>
</dbReference>
<dbReference type="Pfam" id="PF19279">
    <property type="entry name" value="YegS_C"/>
    <property type="match status" value="1"/>
</dbReference>
<evidence type="ECO:0000313" key="13">
    <source>
        <dbReference type="EMBL" id="UPV73855.1"/>
    </source>
</evidence>
<dbReference type="GO" id="GO:0005886">
    <property type="term" value="C:plasma membrane"/>
    <property type="evidence" value="ECO:0007669"/>
    <property type="project" value="TreeGrafter"/>
</dbReference>
<dbReference type="GO" id="GO:0008654">
    <property type="term" value="P:phospholipid biosynthetic process"/>
    <property type="evidence" value="ECO:0007669"/>
    <property type="project" value="UniProtKB-KW"/>
</dbReference>
<evidence type="ECO:0000259" key="12">
    <source>
        <dbReference type="PROSITE" id="PS50146"/>
    </source>
</evidence>
<name>A0A8U0HS09_9EURY</name>
<keyword evidence="9" id="KW-0443">Lipid metabolism</keyword>
<gene>
    <name evidence="13" type="ORF">M0R89_15075</name>
</gene>
<dbReference type="InterPro" id="IPR050187">
    <property type="entry name" value="Lipid_Phosphate_FormReg"/>
</dbReference>
<dbReference type="Pfam" id="PF00781">
    <property type="entry name" value="DAGK_cat"/>
    <property type="match status" value="1"/>
</dbReference>
<evidence type="ECO:0000256" key="3">
    <source>
        <dbReference type="ARBA" id="ARBA00022679"/>
    </source>
</evidence>
<keyword evidence="5" id="KW-0547">Nucleotide-binding</keyword>
<dbReference type="AlphaFoldDB" id="A0A8U0HS09"/>
<keyword evidence="11" id="KW-1208">Phospholipid metabolism</keyword>
<dbReference type="GO" id="GO:0016301">
    <property type="term" value="F:kinase activity"/>
    <property type="evidence" value="ECO:0007669"/>
    <property type="project" value="UniProtKB-KW"/>
</dbReference>
<organism evidence="13 14">
    <name type="scientific">Halorussus limi</name>
    <dbReference type="NCBI Taxonomy" id="2938695"/>
    <lineage>
        <taxon>Archaea</taxon>
        <taxon>Methanobacteriati</taxon>
        <taxon>Methanobacteriota</taxon>
        <taxon>Stenosarchaea group</taxon>
        <taxon>Halobacteria</taxon>
        <taxon>Halobacteriales</taxon>
        <taxon>Haladaptataceae</taxon>
        <taxon>Halorussus</taxon>
    </lineage>
</organism>
<dbReference type="PANTHER" id="PTHR12358">
    <property type="entry name" value="SPHINGOSINE KINASE"/>
    <property type="match status" value="1"/>
</dbReference>
<dbReference type="InterPro" id="IPR017438">
    <property type="entry name" value="ATP-NAD_kinase_N"/>
</dbReference>
<evidence type="ECO:0000256" key="5">
    <source>
        <dbReference type="ARBA" id="ARBA00022741"/>
    </source>
</evidence>
<keyword evidence="2" id="KW-0444">Lipid biosynthesis</keyword>
<dbReference type="GeneID" id="72186548"/>
<dbReference type="EMBL" id="CP096659">
    <property type="protein sequence ID" value="UPV73855.1"/>
    <property type="molecule type" value="Genomic_DNA"/>
</dbReference>
<dbReference type="NCBIfam" id="TIGR00147">
    <property type="entry name" value="YegS/Rv2252/BmrU family lipid kinase"/>
    <property type="match status" value="1"/>
</dbReference>
<dbReference type="Gene3D" id="3.40.50.10330">
    <property type="entry name" value="Probable inorganic polyphosphate/atp-NAD kinase, domain 1"/>
    <property type="match status" value="1"/>
</dbReference>
<dbReference type="SMART" id="SM00046">
    <property type="entry name" value="DAGKc"/>
    <property type="match status" value="1"/>
</dbReference>
<dbReference type="Proteomes" id="UP000830729">
    <property type="component" value="Chromosome"/>
</dbReference>
<evidence type="ECO:0000256" key="4">
    <source>
        <dbReference type="ARBA" id="ARBA00022723"/>
    </source>
</evidence>
<evidence type="ECO:0000256" key="2">
    <source>
        <dbReference type="ARBA" id="ARBA00022516"/>
    </source>
</evidence>
<proteinExistence type="predicted"/>
<keyword evidence="8" id="KW-0460">Magnesium</keyword>
<dbReference type="InterPro" id="IPR016064">
    <property type="entry name" value="NAD/diacylglycerol_kinase_sf"/>
</dbReference>
<dbReference type="InterPro" id="IPR001206">
    <property type="entry name" value="Diacylglycerol_kinase_cat_dom"/>
</dbReference>
<dbReference type="InterPro" id="IPR005218">
    <property type="entry name" value="Diacylglycerol/lipid_kinase"/>
</dbReference>
<feature type="domain" description="DAGKc" evidence="12">
    <location>
        <begin position="31"/>
        <end position="159"/>
    </location>
</feature>
<comment type="cofactor">
    <cofactor evidence="1">
        <name>Mg(2+)</name>
        <dbReference type="ChEBI" id="CHEBI:18420"/>
    </cofactor>
</comment>
<dbReference type="RefSeq" id="WP_248649905.1">
    <property type="nucleotide sequence ID" value="NZ_CP096659.1"/>
</dbReference>
<evidence type="ECO:0000256" key="10">
    <source>
        <dbReference type="ARBA" id="ARBA00023209"/>
    </source>
</evidence>
<evidence type="ECO:0000256" key="6">
    <source>
        <dbReference type="ARBA" id="ARBA00022777"/>
    </source>
</evidence>
<dbReference type="InterPro" id="IPR045540">
    <property type="entry name" value="YegS/DAGK_C"/>
</dbReference>
<evidence type="ECO:0000256" key="7">
    <source>
        <dbReference type="ARBA" id="ARBA00022840"/>
    </source>
</evidence>
<keyword evidence="10" id="KW-0594">Phospholipid biosynthesis</keyword>
<dbReference type="GO" id="GO:0005524">
    <property type="term" value="F:ATP binding"/>
    <property type="evidence" value="ECO:0007669"/>
    <property type="project" value="UniProtKB-KW"/>
</dbReference>
<dbReference type="PANTHER" id="PTHR12358:SF106">
    <property type="entry name" value="LIPID KINASE YEGS"/>
    <property type="match status" value="1"/>
</dbReference>
<keyword evidence="14" id="KW-1185">Reference proteome</keyword>
<keyword evidence="6 13" id="KW-0418">Kinase</keyword>
<evidence type="ECO:0000313" key="14">
    <source>
        <dbReference type="Proteomes" id="UP000830729"/>
    </source>
</evidence>